<sequence>MMLSYAPTTIERQRYRHLLVPGTRFTFGPECRTVAQGHIIRNRLTSLTWRKNFDNLMRDMHLTQHGNAIINLMRRKVEDCVKARIADMTEGGLIQSPIDGGAVAHPGWIKNFTARHGNELAKNNKKHNLTRPPLRPTGDSRPQPPSQTFHVKANTIINGSIIKNNTGLQGGINASKLMGILGTHNRGYQEADPSSHGEAPLFDDEGNRYQAPETIKDDSDHTEIGLDNSFRHLEIRTVKGEGDKEADDEDYNIIMTTSLPAVGLDVVDLTSDPGSVAPWDSLSAANVRRHRGFPTHISKNPKYERIRREMRQRPLRELYEVLDEVTNRMVGNTIWARKVDSMQNDAGLVKDLTRARNGLFNTGKVVKEVIEEKVGLQRSTGWGFGTQDAARTIDGSHHQSIVITATASDTIWPQSRASQTPVVYFLHPGYPDGNNTLLHLPCFDSGGIHHETARLACAIFANCRWDGYLSASRNGPAVSAHPDDVLPHGQYYFIINGEDQYPVVPSSQHFVCPTTLPQPYREAPSNEARATTPSVATIPSEWWRRNDMSQYTSAPEQIDNPRCAENTMLLRLERPRQDQQVEIQAPRGKDHQLQMTCLTTTSPPKSLSSVKALAPRTNSQKMKKRGVDS</sequence>
<gene>
    <name evidence="1" type="ORF">NM208_g12197</name>
</gene>
<dbReference type="Proteomes" id="UP001148629">
    <property type="component" value="Unassembled WGS sequence"/>
</dbReference>
<protein>
    <submittedName>
        <fullName evidence="1">Uncharacterized protein</fullName>
    </submittedName>
</protein>
<comment type="caution">
    <text evidence="1">The sequence shown here is derived from an EMBL/GenBank/DDBJ whole genome shotgun (WGS) entry which is preliminary data.</text>
</comment>
<name>A0ACC1RS74_9HYPO</name>
<keyword evidence="2" id="KW-1185">Reference proteome</keyword>
<accession>A0ACC1RS74</accession>
<reference evidence="1" key="1">
    <citation type="submission" date="2022-08" db="EMBL/GenBank/DDBJ databases">
        <title>Genome Sequence of Fusarium decemcellulare.</title>
        <authorList>
            <person name="Buettner E."/>
        </authorList>
    </citation>
    <scope>NUCLEOTIDE SEQUENCE</scope>
    <source>
        <strain evidence="1">Babe19</strain>
    </source>
</reference>
<proteinExistence type="predicted"/>
<evidence type="ECO:0000313" key="1">
    <source>
        <dbReference type="EMBL" id="KAJ3524066.1"/>
    </source>
</evidence>
<evidence type="ECO:0000313" key="2">
    <source>
        <dbReference type="Proteomes" id="UP001148629"/>
    </source>
</evidence>
<dbReference type="EMBL" id="JANRMS010002143">
    <property type="protein sequence ID" value="KAJ3524066.1"/>
    <property type="molecule type" value="Genomic_DNA"/>
</dbReference>
<organism evidence="1 2">
    <name type="scientific">Fusarium decemcellulare</name>
    <dbReference type="NCBI Taxonomy" id="57161"/>
    <lineage>
        <taxon>Eukaryota</taxon>
        <taxon>Fungi</taxon>
        <taxon>Dikarya</taxon>
        <taxon>Ascomycota</taxon>
        <taxon>Pezizomycotina</taxon>
        <taxon>Sordariomycetes</taxon>
        <taxon>Hypocreomycetidae</taxon>
        <taxon>Hypocreales</taxon>
        <taxon>Nectriaceae</taxon>
        <taxon>Fusarium</taxon>
        <taxon>Fusarium decemcellulare species complex</taxon>
    </lineage>
</organism>